<comment type="similarity">
    <text evidence="1">Belongs to the sigma-70 factor family. ECF subfamily.</text>
</comment>
<evidence type="ECO:0000259" key="7">
    <source>
        <dbReference type="Pfam" id="PF08281"/>
    </source>
</evidence>
<evidence type="ECO:0000259" key="6">
    <source>
        <dbReference type="Pfam" id="PF04542"/>
    </source>
</evidence>
<keyword evidence="4" id="KW-0731">Sigma factor</keyword>
<keyword evidence="3" id="KW-0805">Transcription regulation</keyword>
<dbReference type="NCBIfam" id="TIGR02937">
    <property type="entry name" value="sigma70-ECF"/>
    <property type="match status" value="1"/>
</dbReference>
<evidence type="ECO:0000256" key="4">
    <source>
        <dbReference type="ARBA" id="ARBA00023082"/>
    </source>
</evidence>
<dbReference type="NCBIfam" id="TIGR02960">
    <property type="entry name" value="SigX5"/>
    <property type="match status" value="1"/>
</dbReference>
<dbReference type="InterPro" id="IPR052704">
    <property type="entry name" value="ECF_Sigma-70_Domain"/>
</dbReference>
<dbReference type="SUPFAM" id="SSF54427">
    <property type="entry name" value="NTF2-like"/>
    <property type="match status" value="1"/>
</dbReference>
<feature type="domain" description="RNA polymerase sigma factor 70 region 4 type 2" evidence="7">
    <location>
        <begin position="138"/>
        <end position="189"/>
    </location>
</feature>
<evidence type="ECO:0000313" key="10">
    <source>
        <dbReference type="Proteomes" id="UP001500274"/>
    </source>
</evidence>
<dbReference type="PANTHER" id="PTHR30173">
    <property type="entry name" value="SIGMA 19 FACTOR"/>
    <property type="match status" value="1"/>
</dbReference>
<evidence type="ECO:0000256" key="1">
    <source>
        <dbReference type="ARBA" id="ARBA00010641"/>
    </source>
</evidence>
<feature type="domain" description="SnoaL-like" evidence="8">
    <location>
        <begin position="207"/>
        <end position="305"/>
    </location>
</feature>
<dbReference type="Gene3D" id="1.10.1740.10">
    <property type="match status" value="1"/>
</dbReference>
<dbReference type="Pfam" id="PF04542">
    <property type="entry name" value="Sigma70_r2"/>
    <property type="match status" value="1"/>
</dbReference>
<dbReference type="InterPro" id="IPR013249">
    <property type="entry name" value="RNA_pol_sigma70_r4_t2"/>
</dbReference>
<dbReference type="InterPro" id="IPR007627">
    <property type="entry name" value="RNA_pol_sigma70_r2"/>
</dbReference>
<dbReference type="InterPro" id="IPR013324">
    <property type="entry name" value="RNA_pol_sigma_r3/r4-like"/>
</dbReference>
<evidence type="ECO:0000256" key="2">
    <source>
        <dbReference type="ARBA" id="ARBA00011344"/>
    </source>
</evidence>
<dbReference type="Gene3D" id="3.10.450.50">
    <property type="match status" value="1"/>
</dbReference>
<name>A0ABN3P7E1_9MICO</name>
<evidence type="ECO:0000313" key="9">
    <source>
        <dbReference type="EMBL" id="GAA2572444.1"/>
    </source>
</evidence>
<gene>
    <name evidence="9" type="primary">sigG</name>
    <name evidence="9" type="ORF">GCM10009862_09190</name>
</gene>
<keyword evidence="5" id="KW-0804">Transcription</keyword>
<dbReference type="PANTHER" id="PTHR30173:SF36">
    <property type="entry name" value="ECF RNA POLYMERASE SIGMA FACTOR SIGJ"/>
    <property type="match status" value="1"/>
</dbReference>
<dbReference type="InterPro" id="IPR036388">
    <property type="entry name" value="WH-like_DNA-bd_sf"/>
</dbReference>
<comment type="caution">
    <text evidence="9">The sequence shown here is derived from an EMBL/GenBank/DDBJ whole genome shotgun (WGS) entry which is preliminary data.</text>
</comment>
<dbReference type="NCBIfam" id="NF006089">
    <property type="entry name" value="PRK08241.1"/>
    <property type="match status" value="1"/>
</dbReference>
<dbReference type="InterPro" id="IPR014284">
    <property type="entry name" value="RNA_pol_sigma-70_dom"/>
</dbReference>
<keyword evidence="10" id="KW-1185">Reference proteome</keyword>
<organism evidence="9 10">
    <name type="scientific">Microbacterium binotii</name>
    <dbReference type="NCBI Taxonomy" id="462710"/>
    <lineage>
        <taxon>Bacteria</taxon>
        <taxon>Bacillati</taxon>
        <taxon>Actinomycetota</taxon>
        <taxon>Actinomycetes</taxon>
        <taxon>Micrococcales</taxon>
        <taxon>Microbacteriaceae</taxon>
        <taxon>Microbacterium</taxon>
    </lineage>
</organism>
<evidence type="ECO:0000259" key="8">
    <source>
        <dbReference type="Pfam" id="PF12680"/>
    </source>
</evidence>
<accession>A0ABN3P7E1</accession>
<dbReference type="Pfam" id="PF12680">
    <property type="entry name" value="SnoaL_2"/>
    <property type="match status" value="1"/>
</dbReference>
<dbReference type="Gene3D" id="1.10.10.10">
    <property type="entry name" value="Winged helix-like DNA-binding domain superfamily/Winged helix DNA-binding domain"/>
    <property type="match status" value="1"/>
</dbReference>
<dbReference type="CDD" id="cd06171">
    <property type="entry name" value="Sigma70_r4"/>
    <property type="match status" value="1"/>
</dbReference>
<dbReference type="InterPro" id="IPR037401">
    <property type="entry name" value="SnoaL-like"/>
</dbReference>
<dbReference type="InterPro" id="IPR013325">
    <property type="entry name" value="RNA_pol_sigma_r2"/>
</dbReference>
<proteinExistence type="inferred from homology"/>
<dbReference type="SUPFAM" id="SSF88659">
    <property type="entry name" value="Sigma3 and sigma4 domains of RNA polymerase sigma factors"/>
    <property type="match status" value="1"/>
</dbReference>
<dbReference type="InterPro" id="IPR032710">
    <property type="entry name" value="NTF2-like_dom_sf"/>
</dbReference>
<sequence length="324" mass="35307">MGRNLVNEDADHTRSPLSQARFESELGPLRAELHAHCYRMLGSVYDADDALQNGLLRAWRAYRHFDGRSSIRTWLYTIVTRTCIDEATARGRRALPIDLGPASPVSIVDAAPHSETAWLTPYPDPAEHSERASDVELAFVAVLQQLSGNERAAFLLADILGFSAPDIAEILSTSPASVHSALGRARRALARGDRPMPPTRPDQLRLARRFARALASSDLPAFLALLAPDVTWQMPPLAAWYAGADAVAAFAHAVPMTLCPSWRTQVLTANGQPAVAFYLGEADGASHKAWSLTVISVERGRITEIASFLDPTLFARFGLPDHIV</sequence>
<dbReference type="Proteomes" id="UP001500274">
    <property type="component" value="Unassembled WGS sequence"/>
</dbReference>
<dbReference type="Pfam" id="PF08281">
    <property type="entry name" value="Sigma70_r4_2"/>
    <property type="match status" value="1"/>
</dbReference>
<dbReference type="RefSeq" id="WP_344227334.1">
    <property type="nucleotide sequence ID" value="NZ_BAAARI010000005.1"/>
</dbReference>
<comment type="subunit">
    <text evidence="2">Interacts transiently with the RNA polymerase catalytic core formed by RpoA, RpoB, RpoC and RpoZ (2 alpha, 1 beta, 1 beta' and 1 omega subunit) to form the RNA polymerase holoenzyme that can initiate transcription.</text>
</comment>
<protein>
    <submittedName>
        <fullName evidence="9">Sigma-70 family RNA polymerase sigma factor SigG</fullName>
    </submittedName>
</protein>
<evidence type="ECO:0000256" key="5">
    <source>
        <dbReference type="ARBA" id="ARBA00023163"/>
    </source>
</evidence>
<dbReference type="SUPFAM" id="SSF88946">
    <property type="entry name" value="Sigma2 domain of RNA polymerase sigma factors"/>
    <property type="match status" value="1"/>
</dbReference>
<feature type="domain" description="RNA polymerase sigma-70 region 2" evidence="6">
    <location>
        <begin position="31"/>
        <end position="92"/>
    </location>
</feature>
<evidence type="ECO:0000256" key="3">
    <source>
        <dbReference type="ARBA" id="ARBA00023015"/>
    </source>
</evidence>
<reference evidence="9 10" key="1">
    <citation type="journal article" date="2019" name="Int. J. Syst. Evol. Microbiol.">
        <title>The Global Catalogue of Microorganisms (GCM) 10K type strain sequencing project: providing services to taxonomists for standard genome sequencing and annotation.</title>
        <authorList>
            <consortium name="The Broad Institute Genomics Platform"/>
            <consortium name="The Broad Institute Genome Sequencing Center for Infectious Disease"/>
            <person name="Wu L."/>
            <person name="Ma J."/>
        </authorList>
    </citation>
    <scope>NUCLEOTIDE SEQUENCE [LARGE SCALE GENOMIC DNA]</scope>
    <source>
        <strain evidence="9 10">JCM 16365</strain>
    </source>
</reference>
<dbReference type="InterPro" id="IPR014305">
    <property type="entry name" value="RNA_pol_sigma-G_actinobac"/>
</dbReference>
<dbReference type="EMBL" id="BAAARI010000005">
    <property type="protein sequence ID" value="GAA2572444.1"/>
    <property type="molecule type" value="Genomic_DNA"/>
</dbReference>